<dbReference type="Gene3D" id="1.10.10.10">
    <property type="entry name" value="Winged helix-like DNA-binding domain superfamily/Winged helix DNA-binding domain"/>
    <property type="match status" value="2"/>
</dbReference>
<evidence type="ECO:0000313" key="4">
    <source>
        <dbReference type="Ensembl" id="ENSCLMP00005041179.1"/>
    </source>
</evidence>
<dbReference type="SMART" id="SM00049">
    <property type="entry name" value="DEP"/>
    <property type="match status" value="2"/>
</dbReference>
<dbReference type="FunFam" id="1.10.10.10:FF:000094">
    <property type="entry name" value="Phosphatidylinositol-3,4,5-trisphosphate dependent Rac exchange factor 1"/>
    <property type="match status" value="1"/>
</dbReference>
<proteinExistence type="predicted"/>
<name>A0A8C3AEJ2_CYCLU</name>
<dbReference type="GO" id="GO:0007186">
    <property type="term" value="P:G protein-coupled receptor signaling pathway"/>
    <property type="evidence" value="ECO:0007669"/>
    <property type="project" value="TreeGrafter"/>
</dbReference>
<evidence type="ECO:0000313" key="5">
    <source>
        <dbReference type="Proteomes" id="UP000694565"/>
    </source>
</evidence>
<feature type="domain" description="PH" evidence="2">
    <location>
        <begin position="6"/>
        <end position="115"/>
    </location>
</feature>
<feature type="region of interest" description="Disordered" evidence="1">
    <location>
        <begin position="776"/>
        <end position="803"/>
    </location>
</feature>
<dbReference type="AlphaFoldDB" id="A0A8C3AEJ2"/>
<dbReference type="PROSITE" id="PS50003">
    <property type="entry name" value="PH_DOMAIN"/>
    <property type="match status" value="1"/>
</dbReference>
<sequence length="1182" mass="134431">MYICTELLLHGNLLKISAGNIQERVFFLFDNLLVYCKRKTKSINGPLYVFRGRINTEVMEVENVEDGTADYHSNNYTVTNGWKIHNTAKNKWFVCMAKHAEDKQKWLDAILREREQRECLKLGMERDAYVMIAEKGEKLYHMMMTKSRHLIKDRRRKLSIVPKCFMGNEFVSWLIDNGEISKPDEGVNLGQALLENGIIHHVSDKHQFKNEQVLYRFRYDDGTYKARSEMEDIMSKGVRLYCRLHSLHTLVIKDRDHHLKTFKSVVPAGKLVDWLLLQGDCSTREDAVTLGVGLCNNGFMHHVLEKSEFKDESQFFRFYADEEMEGTSTKSKQLQRNDFKLIENILAKSLVIHPEEEDYGFEIEEKNKAIVVKSMAGLQVGRKIYTINEDLLFLRPFSEVETMISQAFCIRRSLRLLVATKAKEIVKIPDNPDSLSFRLCGSAPPHVHAVRKGWEAAGSGLQPGQVVLKVNGNNVNRSDYQEALEYFAAQHTHQEPPQAVRRHVKTNGDLFSSEQVLLSLSDELPLVSMTVDNVHLEHGVVYEYVSTAGIKSHVLEKMVEPKGCFSLTAKILEAFSADDSLFVRNCSQLISQSDRVVTMSQYEFRQICDTKLESIRRRISSYQQFALELRNKAWPSFKQAGGRPHPLGCMDFVPTNCHVNFMQVSYPKSTTSAGRTFSIRFGRKNSLYGNVDPAQLNPMSHTQHCVTSMGAPSWSCSGLDGDEEDGGLSFLLKQEDTETQDAYIHLYSRLDVAVREMRQYVAQIDVLLSSITEPTQLQREGGEPPAYEPSQPPSLAPCEDGCDQDKVEQGGIKRVCFKVNEEDQEDSGHDTMSYRDSYSECNSNRDSVLSYTSVRSNSSYLGSDEMGSGDELPCDMRISSDKQDKLHGCLEHLFNQVDSINSLLKGAVMTKACEETKHFYSDHSQPDTSLQLRRDVIFCQAATGALCTLAEQLLAALRSRFNNAGEYQEDGKETSRKWLEQISAIGVLLHFQSTLAPHLKEERTTLEDTKAALLDLDKVTVFFRQLEDECLVANTPVCYQVEGSRQALRVTLYLDSCHFSELPTRLQNGGSLKLQTVLFTRALERPEGVSQQDYAATEEFQQRTNAVSLEKVKAYYRRLRCTLNVTLEQAMILARNHGLMPRCIMQTMDIMRKQVKIRGRLCLVRPPHSLVGSCTHVLFIRI</sequence>
<dbReference type="InterPro" id="IPR036388">
    <property type="entry name" value="WH-like_DNA-bd_sf"/>
</dbReference>
<dbReference type="Proteomes" id="UP000694565">
    <property type="component" value="Unplaced"/>
</dbReference>
<feature type="domain" description="DEP" evidence="3">
    <location>
        <begin position="246"/>
        <end position="320"/>
    </location>
</feature>
<dbReference type="GO" id="GO:0023051">
    <property type="term" value="P:regulation of signaling"/>
    <property type="evidence" value="ECO:0007669"/>
    <property type="project" value="TreeGrafter"/>
</dbReference>
<accession>A0A8C3AEJ2</accession>
<keyword evidence="5" id="KW-1185">Reference proteome</keyword>
<evidence type="ECO:0000259" key="3">
    <source>
        <dbReference type="PROSITE" id="PS50186"/>
    </source>
</evidence>
<protein>
    <submittedName>
        <fullName evidence="4">Phosphatidylinositol-3,4,5-trisphosphate dependent Rac exchange factor 1</fullName>
    </submittedName>
</protein>
<dbReference type="PANTHER" id="PTHR22829:SF6">
    <property type="entry name" value="PHOSPHATIDYLINOSITOL 3,4,5-TRISPHOSPHATE-DEPENDENT RAC EXCHANGER 1 PROTEIN"/>
    <property type="match status" value="1"/>
</dbReference>
<dbReference type="InterPro" id="IPR000591">
    <property type="entry name" value="DEP_dom"/>
</dbReference>
<dbReference type="InterPro" id="IPR036390">
    <property type="entry name" value="WH_DNA-bd_sf"/>
</dbReference>
<dbReference type="FunFam" id="2.30.29.30:FF:000055">
    <property type="entry name" value="Phosphatidylinositol 3,4,5-trisphosphate-dependent Rac exchanger 1 protein-like"/>
    <property type="match status" value="1"/>
</dbReference>
<dbReference type="InterPro" id="IPR011993">
    <property type="entry name" value="PH-like_dom_sf"/>
</dbReference>
<dbReference type="SUPFAM" id="SSF46785">
    <property type="entry name" value="Winged helix' DNA-binding domain"/>
    <property type="match status" value="2"/>
</dbReference>
<dbReference type="SMART" id="SM00233">
    <property type="entry name" value="PH"/>
    <property type="match status" value="1"/>
</dbReference>
<dbReference type="InterPro" id="IPR055251">
    <property type="entry name" value="SOS1_NGEF_PH"/>
</dbReference>
<evidence type="ECO:0000256" key="1">
    <source>
        <dbReference type="SAM" id="MobiDB-lite"/>
    </source>
</evidence>
<dbReference type="GO" id="GO:0005096">
    <property type="term" value="F:GTPase activator activity"/>
    <property type="evidence" value="ECO:0007669"/>
    <property type="project" value="TreeGrafter"/>
</dbReference>
<dbReference type="Ensembl" id="ENSCLMT00005042693.1">
    <property type="protein sequence ID" value="ENSCLMP00005041179.1"/>
    <property type="gene ID" value="ENSCLMG00005019263.1"/>
</dbReference>
<dbReference type="FunFam" id="2.30.42.10:FF:000085">
    <property type="entry name" value="Phosphatidylinositol-3,4,5-trisphosphate dependent Rac exchange factor 2"/>
    <property type="match status" value="1"/>
</dbReference>
<feature type="domain" description="DEP" evidence="3">
    <location>
        <begin position="145"/>
        <end position="219"/>
    </location>
</feature>
<dbReference type="SUPFAM" id="SSF50156">
    <property type="entry name" value="PDZ domain-like"/>
    <property type="match status" value="1"/>
</dbReference>
<dbReference type="Gene3D" id="2.30.29.30">
    <property type="entry name" value="Pleckstrin-homology domain (PH domain)/Phosphotyrosine-binding domain (PTB)"/>
    <property type="match status" value="1"/>
</dbReference>
<evidence type="ECO:0000259" key="2">
    <source>
        <dbReference type="PROSITE" id="PS50003"/>
    </source>
</evidence>
<dbReference type="PROSITE" id="PS50186">
    <property type="entry name" value="DEP"/>
    <property type="match status" value="2"/>
</dbReference>
<dbReference type="GO" id="GO:0035556">
    <property type="term" value="P:intracellular signal transduction"/>
    <property type="evidence" value="ECO:0007669"/>
    <property type="project" value="InterPro"/>
</dbReference>
<dbReference type="GO" id="GO:0005085">
    <property type="term" value="F:guanyl-nucleotide exchange factor activity"/>
    <property type="evidence" value="ECO:0007669"/>
    <property type="project" value="TreeGrafter"/>
</dbReference>
<reference evidence="4" key="2">
    <citation type="submission" date="2025-09" db="UniProtKB">
        <authorList>
            <consortium name="Ensembl"/>
        </authorList>
    </citation>
    <scope>IDENTIFICATION</scope>
</reference>
<dbReference type="InterPro" id="IPR001849">
    <property type="entry name" value="PH_domain"/>
</dbReference>
<dbReference type="GO" id="GO:0005886">
    <property type="term" value="C:plasma membrane"/>
    <property type="evidence" value="ECO:0007669"/>
    <property type="project" value="TreeGrafter"/>
</dbReference>
<dbReference type="GeneTree" id="ENSGT00940000159925"/>
<dbReference type="PANTHER" id="PTHR22829">
    <property type="entry name" value="DEP DOMAIN PROTEIN"/>
    <property type="match status" value="1"/>
</dbReference>
<dbReference type="CDD" id="cd04440">
    <property type="entry name" value="DEP_2_P-Rex"/>
    <property type="match status" value="1"/>
</dbReference>
<dbReference type="InterPro" id="IPR051832">
    <property type="entry name" value="mTOR-Rac_regulators"/>
</dbReference>
<dbReference type="Gene3D" id="2.30.42.10">
    <property type="match status" value="2"/>
</dbReference>
<dbReference type="SUPFAM" id="SSF50729">
    <property type="entry name" value="PH domain-like"/>
    <property type="match status" value="1"/>
</dbReference>
<feature type="compositionally biased region" description="Pro residues" evidence="1">
    <location>
        <begin position="786"/>
        <end position="795"/>
    </location>
</feature>
<dbReference type="CDD" id="cd01224">
    <property type="entry name" value="PH_Collybistin_ASEF"/>
    <property type="match status" value="1"/>
</dbReference>
<organism evidence="4 5">
    <name type="scientific">Cyclopterus lumpus</name>
    <name type="common">Lumpsucker</name>
    <dbReference type="NCBI Taxonomy" id="8103"/>
    <lineage>
        <taxon>Eukaryota</taxon>
        <taxon>Metazoa</taxon>
        <taxon>Chordata</taxon>
        <taxon>Craniata</taxon>
        <taxon>Vertebrata</taxon>
        <taxon>Euteleostomi</taxon>
        <taxon>Actinopterygii</taxon>
        <taxon>Neopterygii</taxon>
        <taxon>Teleostei</taxon>
        <taxon>Neoteleostei</taxon>
        <taxon>Acanthomorphata</taxon>
        <taxon>Eupercaria</taxon>
        <taxon>Perciformes</taxon>
        <taxon>Cottioidei</taxon>
        <taxon>Cottales</taxon>
        <taxon>Cyclopteridae</taxon>
        <taxon>Cyclopterus</taxon>
    </lineage>
</organism>
<dbReference type="Pfam" id="PF22697">
    <property type="entry name" value="SOS1_NGEF_PH"/>
    <property type="match status" value="1"/>
</dbReference>
<dbReference type="Pfam" id="PF00610">
    <property type="entry name" value="DEP"/>
    <property type="match status" value="2"/>
</dbReference>
<reference evidence="4" key="1">
    <citation type="submission" date="2025-08" db="UniProtKB">
        <authorList>
            <consortium name="Ensembl"/>
        </authorList>
    </citation>
    <scope>IDENTIFICATION</scope>
</reference>
<dbReference type="InterPro" id="IPR036034">
    <property type="entry name" value="PDZ_sf"/>
</dbReference>